<evidence type="ECO:0000313" key="1">
    <source>
        <dbReference type="EnsemblMetazoa" id="OVOC38.1"/>
    </source>
</evidence>
<reference evidence="2" key="1">
    <citation type="submission" date="2013-10" db="EMBL/GenBank/DDBJ databases">
        <title>Genome sequencing of Onchocerca volvulus.</title>
        <authorList>
            <person name="Cotton J."/>
            <person name="Tsai J."/>
            <person name="Stanley E."/>
            <person name="Tracey A."/>
            <person name="Holroyd N."/>
            <person name="Lustigman S."/>
            <person name="Berriman M."/>
        </authorList>
    </citation>
    <scope>NUCLEOTIDE SEQUENCE</scope>
</reference>
<organism evidence="1 2">
    <name type="scientific">Onchocerca volvulus</name>
    <dbReference type="NCBI Taxonomy" id="6282"/>
    <lineage>
        <taxon>Eukaryota</taxon>
        <taxon>Metazoa</taxon>
        <taxon>Ecdysozoa</taxon>
        <taxon>Nematoda</taxon>
        <taxon>Chromadorea</taxon>
        <taxon>Rhabditida</taxon>
        <taxon>Spirurina</taxon>
        <taxon>Spiruromorpha</taxon>
        <taxon>Filarioidea</taxon>
        <taxon>Onchocercidae</taxon>
        <taxon>Onchocerca</taxon>
    </lineage>
</organism>
<accession>A0A8R1TRW6</accession>
<protein>
    <submittedName>
        <fullName evidence="1">Uncharacterized protein</fullName>
    </submittedName>
</protein>
<dbReference type="EnsemblMetazoa" id="OVOC38.1">
    <property type="protein sequence ID" value="OVOC38.1"/>
    <property type="gene ID" value="WBGene00236847"/>
</dbReference>
<sequence length="145" mass="17845">MNPSSTSSRMWNAIIYHISRHQKFSVIAELLAKDRRKRIRIDDDDDKDESVRFKMKFHLFSILLLWYHLVKNKFILYVRIDNIHNCKNYDIELMKYSNLQRLLDEKLFEVNKHIDQLLQRFTIIFELIYLHRKNYPELGVSLFYY</sequence>
<keyword evidence="2" id="KW-1185">Reference proteome</keyword>
<dbReference type="Proteomes" id="UP000024404">
    <property type="component" value="Unassembled WGS sequence"/>
</dbReference>
<dbReference type="AlphaFoldDB" id="A0A8R1TRW6"/>
<dbReference type="EMBL" id="CMVM020000017">
    <property type="status" value="NOT_ANNOTATED_CDS"/>
    <property type="molecule type" value="Genomic_DNA"/>
</dbReference>
<proteinExistence type="predicted"/>
<reference evidence="1" key="2">
    <citation type="submission" date="2022-06" db="UniProtKB">
        <authorList>
            <consortium name="EnsemblMetazoa"/>
        </authorList>
    </citation>
    <scope>IDENTIFICATION</scope>
</reference>
<name>A0A8R1TRW6_ONCVO</name>
<evidence type="ECO:0000313" key="2">
    <source>
        <dbReference type="Proteomes" id="UP000024404"/>
    </source>
</evidence>